<dbReference type="EMBL" id="REGN01000369">
    <property type="protein sequence ID" value="RNA42390.1"/>
    <property type="molecule type" value="Genomic_DNA"/>
</dbReference>
<evidence type="ECO:0000256" key="8">
    <source>
        <dbReference type="RuleBase" id="RU000688"/>
    </source>
</evidence>
<evidence type="ECO:0000256" key="7">
    <source>
        <dbReference type="ARBA" id="ARBA00023224"/>
    </source>
</evidence>
<dbReference type="STRING" id="10195.A0A3M7T3F9"/>
<dbReference type="SUPFAM" id="SSF81321">
    <property type="entry name" value="Family A G protein-coupled receptor-like"/>
    <property type="match status" value="1"/>
</dbReference>
<feature type="transmembrane region" description="Helical" evidence="9">
    <location>
        <begin position="80"/>
        <end position="100"/>
    </location>
</feature>
<comment type="similarity">
    <text evidence="8">Belongs to the G-protein coupled receptor 1 family.</text>
</comment>
<feature type="transmembrane region" description="Helical" evidence="9">
    <location>
        <begin position="163"/>
        <end position="187"/>
    </location>
</feature>
<dbReference type="Gene3D" id="1.20.1070.10">
    <property type="entry name" value="Rhodopsin 7-helix transmembrane proteins"/>
    <property type="match status" value="1"/>
</dbReference>
<evidence type="ECO:0000256" key="9">
    <source>
        <dbReference type="SAM" id="Phobius"/>
    </source>
</evidence>
<gene>
    <name evidence="11" type="ORF">BpHYR1_016551</name>
</gene>
<evidence type="ECO:0000313" key="11">
    <source>
        <dbReference type="EMBL" id="RNA42390.1"/>
    </source>
</evidence>
<protein>
    <submittedName>
        <fullName evidence="11">Tachykinin-like peptides receptor 99D</fullName>
    </submittedName>
</protein>
<feature type="transmembrane region" description="Helical" evidence="9">
    <location>
        <begin position="112"/>
        <end position="131"/>
    </location>
</feature>
<dbReference type="PANTHER" id="PTHR45695:SF9">
    <property type="entry name" value="LEUCOKININ RECEPTOR"/>
    <property type="match status" value="1"/>
</dbReference>
<dbReference type="GO" id="GO:0005886">
    <property type="term" value="C:plasma membrane"/>
    <property type="evidence" value="ECO:0007669"/>
    <property type="project" value="TreeGrafter"/>
</dbReference>
<feature type="transmembrane region" description="Helical" evidence="9">
    <location>
        <begin position="216"/>
        <end position="241"/>
    </location>
</feature>
<keyword evidence="4 8" id="KW-0297">G-protein coupled receptor</keyword>
<evidence type="ECO:0000256" key="4">
    <source>
        <dbReference type="ARBA" id="ARBA00023040"/>
    </source>
</evidence>
<accession>A0A3M7T3F9</accession>
<dbReference type="PROSITE" id="PS00237">
    <property type="entry name" value="G_PROTEIN_RECEP_F1_1"/>
    <property type="match status" value="1"/>
</dbReference>
<dbReference type="InterPro" id="IPR017452">
    <property type="entry name" value="GPCR_Rhodpsn_7TM"/>
</dbReference>
<evidence type="ECO:0000259" key="10">
    <source>
        <dbReference type="PROSITE" id="PS50262"/>
    </source>
</evidence>
<evidence type="ECO:0000256" key="5">
    <source>
        <dbReference type="ARBA" id="ARBA00023136"/>
    </source>
</evidence>
<keyword evidence="6 8" id="KW-0675">Receptor</keyword>
<comment type="subcellular location">
    <subcellularLocation>
        <location evidence="1">Membrane</location>
        <topology evidence="1">Multi-pass membrane protein</topology>
    </subcellularLocation>
</comment>
<organism evidence="11 12">
    <name type="scientific">Brachionus plicatilis</name>
    <name type="common">Marine rotifer</name>
    <name type="synonym">Brachionus muelleri</name>
    <dbReference type="NCBI Taxonomy" id="10195"/>
    <lineage>
        <taxon>Eukaryota</taxon>
        <taxon>Metazoa</taxon>
        <taxon>Spiralia</taxon>
        <taxon>Gnathifera</taxon>
        <taxon>Rotifera</taxon>
        <taxon>Eurotatoria</taxon>
        <taxon>Monogononta</taxon>
        <taxon>Pseudotrocha</taxon>
        <taxon>Ploima</taxon>
        <taxon>Brachionidae</taxon>
        <taxon>Brachionus</taxon>
    </lineage>
</organism>
<dbReference type="PRINTS" id="PR00237">
    <property type="entry name" value="GPCRRHODOPSN"/>
</dbReference>
<dbReference type="PROSITE" id="PS50262">
    <property type="entry name" value="G_PROTEIN_RECEP_F1_2"/>
    <property type="match status" value="1"/>
</dbReference>
<keyword evidence="12" id="KW-1185">Reference proteome</keyword>
<keyword evidence="2 8" id="KW-0812">Transmembrane</keyword>
<proteinExistence type="inferred from homology"/>
<name>A0A3M7T3F9_BRAPC</name>
<dbReference type="Proteomes" id="UP000276133">
    <property type="component" value="Unassembled WGS sequence"/>
</dbReference>
<evidence type="ECO:0000256" key="1">
    <source>
        <dbReference type="ARBA" id="ARBA00004141"/>
    </source>
</evidence>
<evidence type="ECO:0000256" key="2">
    <source>
        <dbReference type="ARBA" id="ARBA00022692"/>
    </source>
</evidence>
<evidence type="ECO:0000256" key="6">
    <source>
        <dbReference type="ARBA" id="ARBA00023170"/>
    </source>
</evidence>
<dbReference type="OrthoDB" id="9445642at2759"/>
<dbReference type="Pfam" id="PF00001">
    <property type="entry name" value="7tm_1"/>
    <property type="match status" value="1"/>
</dbReference>
<feature type="domain" description="G-protein coupled receptors family 1 profile" evidence="10">
    <location>
        <begin position="62"/>
        <end position="272"/>
    </location>
</feature>
<keyword evidence="5 9" id="KW-0472">Membrane</keyword>
<feature type="transmembrane region" description="Helical" evidence="9">
    <location>
        <begin position="247"/>
        <end position="275"/>
    </location>
</feature>
<evidence type="ECO:0000256" key="3">
    <source>
        <dbReference type="ARBA" id="ARBA00022989"/>
    </source>
</evidence>
<dbReference type="GO" id="GO:0004930">
    <property type="term" value="F:G protein-coupled receptor activity"/>
    <property type="evidence" value="ECO:0007669"/>
    <property type="project" value="UniProtKB-KW"/>
</dbReference>
<reference evidence="11 12" key="1">
    <citation type="journal article" date="2018" name="Sci. Rep.">
        <title>Genomic signatures of local adaptation to the degree of environmental predictability in rotifers.</title>
        <authorList>
            <person name="Franch-Gras L."/>
            <person name="Hahn C."/>
            <person name="Garcia-Roger E.M."/>
            <person name="Carmona M.J."/>
            <person name="Serra M."/>
            <person name="Gomez A."/>
        </authorList>
    </citation>
    <scope>NUCLEOTIDE SEQUENCE [LARGE SCALE GENOMIC DNA]</scope>
    <source>
        <strain evidence="11">HYR1</strain>
    </source>
</reference>
<dbReference type="PANTHER" id="PTHR45695">
    <property type="entry name" value="LEUCOKININ RECEPTOR-RELATED"/>
    <property type="match status" value="1"/>
</dbReference>
<evidence type="ECO:0000313" key="12">
    <source>
        <dbReference type="Proteomes" id="UP000276133"/>
    </source>
</evidence>
<comment type="caution">
    <text evidence="11">The sequence shown here is derived from an EMBL/GenBank/DDBJ whole genome shotgun (WGS) entry which is preliminary data.</text>
</comment>
<dbReference type="InterPro" id="IPR000276">
    <property type="entry name" value="GPCR_Rhodpsn"/>
</dbReference>
<sequence>MSSIPKSTRHIFNFFGLNPYLVLEQLLECLKVKLQKQFKMILFLNLMYSKKSEFQAAILQKWIWTDVLCKLGPFSTTLNINVSVLTLVVITLDRFYVIFFPLKPKLRVKHSIIIIFFIWFISIIMSSYNLLNYEIKYDDCGQNESPPEKHCGLVNEVYLKYHLILLTIVQFGIPILIISSTSLAIFYRFYFNSTNYPESYSVQQKQFRNKKKMTKMILIVLFVFVICWTPLQLYNILQIIYSKINNFYYINIIWLIVNMIAMSNSCYNFIIYGMYSTKYRHEFSRIFRSLLCISTKFDRKNSNARSFTIINKDSARCSKRSIGHRPSNQFLSFI</sequence>
<keyword evidence="7 8" id="KW-0807">Transducer</keyword>
<keyword evidence="3 9" id="KW-1133">Transmembrane helix</keyword>
<dbReference type="AlphaFoldDB" id="A0A3M7T3F9"/>